<evidence type="ECO:0000259" key="3">
    <source>
        <dbReference type="Pfam" id="PF00501"/>
    </source>
</evidence>
<dbReference type="Gene3D" id="3.40.50.12780">
    <property type="entry name" value="N-terminal domain of ligase-like"/>
    <property type="match status" value="1"/>
</dbReference>
<dbReference type="EMBL" id="FQVL01000008">
    <property type="protein sequence ID" value="SHF13039.1"/>
    <property type="molecule type" value="Genomic_DNA"/>
</dbReference>
<dbReference type="GO" id="GO:0031956">
    <property type="term" value="F:medium-chain fatty acid-CoA ligase activity"/>
    <property type="evidence" value="ECO:0007669"/>
    <property type="project" value="TreeGrafter"/>
</dbReference>
<name>A0A1M4Z4Q0_9BACL</name>
<dbReference type="STRING" id="112248.SAMN05444392_10839"/>
<accession>A0A1M4Z4Q0</accession>
<evidence type="ECO:0000256" key="2">
    <source>
        <dbReference type="ARBA" id="ARBA00022598"/>
    </source>
</evidence>
<keyword evidence="5" id="KW-1185">Reference proteome</keyword>
<dbReference type="AlphaFoldDB" id="A0A1M4Z4Q0"/>
<organism evidence="4 5">
    <name type="scientific">Seinonella peptonophila</name>
    <dbReference type="NCBI Taxonomy" id="112248"/>
    <lineage>
        <taxon>Bacteria</taxon>
        <taxon>Bacillati</taxon>
        <taxon>Bacillota</taxon>
        <taxon>Bacilli</taxon>
        <taxon>Bacillales</taxon>
        <taxon>Thermoactinomycetaceae</taxon>
        <taxon>Seinonella</taxon>
    </lineage>
</organism>
<dbReference type="InterPro" id="IPR042099">
    <property type="entry name" value="ANL_N_sf"/>
</dbReference>
<dbReference type="GO" id="GO:0006631">
    <property type="term" value="P:fatty acid metabolic process"/>
    <property type="evidence" value="ECO:0007669"/>
    <property type="project" value="TreeGrafter"/>
</dbReference>
<reference evidence="4 5" key="1">
    <citation type="submission" date="2016-11" db="EMBL/GenBank/DDBJ databases">
        <authorList>
            <person name="Jaros S."/>
            <person name="Januszkiewicz K."/>
            <person name="Wedrychowicz H."/>
        </authorList>
    </citation>
    <scope>NUCLEOTIDE SEQUENCE [LARGE SCALE GENOMIC DNA]</scope>
    <source>
        <strain evidence="4 5">DSM 44666</strain>
    </source>
</reference>
<gene>
    <name evidence="4" type="ORF">SAMN05444392_10839</name>
</gene>
<evidence type="ECO:0000313" key="4">
    <source>
        <dbReference type="EMBL" id="SHF13039.1"/>
    </source>
</evidence>
<proteinExistence type="inferred from homology"/>
<protein>
    <submittedName>
        <fullName evidence="4">Acyl-CoA synthetase (AMP-forming)/AMP-acid ligase II</fullName>
    </submittedName>
</protein>
<dbReference type="SUPFAM" id="SSF56801">
    <property type="entry name" value="Acetyl-CoA synthetase-like"/>
    <property type="match status" value="1"/>
</dbReference>
<evidence type="ECO:0000256" key="1">
    <source>
        <dbReference type="ARBA" id="ARBA00006432"/>
    </source>
</evidence>
<comment type="similarity">
    <text evidence="1">Belongs to the ATP-dependent AMP-binding enzyme family.</text>
</comment>
<feature type="domain" description="AMP-dependent synthetase/ligase" evidence="3">
    <location>
        <begin position="12"/>
        <end position="363"/>
    </location>
</feature>
<dbReference type="Proteomes" id="UP000184476">
    <property type="component" value="Unassembled WGS sequence"/>
</dbReference>
<dbReference type="PANTHER" id="PTHR43201:SF5">
    <property type="entry name" value="MEDIUM-CHAIN ACYL-COA LIGASE ACSF2, MITOCHONDRIAL"/>
    <property type="match status" value="1"/>
</dbReference>
<dbReference type="OrthoDB" id="9765680at2"/>
<keyword evidence="2 4" id="KW-0436">Ligase</keyword>
<dbReference type="RefSeq" id="WP_073155272.1">
    <property type="nucleotide sequence ID" value="NZ_FQVL01000008.1"/>
</dbReference>
<evidence type="ECO:0000313" key="5">
    <source>
        <dbReference type="Proteomes" id="UP000184476"/>
    </source>
</evidence>
<dbReference type="InterPro" id="IPR000873">
    <property type="entry name" value="AMP-dep_synth/lig_dom"/>
</dbReference>
<sequence>MNINMGQLLTYRATLYPEHELIVDGLGRYLQKDINRFVNQLANWLQKQNIEPGDRIAVLARNSASVFLIYLSLAKIGSIIVPLSPQLPPRELHDIFLNSKAKILFYENIFSEIARDLIDKQESLKKIIPISNKNNQVTDFITLISQESSEEPEILTGGNEPLFLFYRQNKGVIITHRHLWQAIQSQGHHLDWRSGDRTLVIMPLYHISGVWMSFLNLLKGGTNVYLTEVQSSYIWQMIEDEQITQFMAEPPILKQMIGTPNWVNYTIDHLRYIICGGKPLDSSVVEQYISYGIELYKAYECTEFAGIVSLWTSHMGMSKLTTVGRPLFQVSWQIADLVTGKRLPEETIGEILLQGPQQFYGYWNQPQETEKAFSGGWFHTGDIGKLDQDGFLTIVKSKESPHSF</sequence>
<dbReference type="PANTHER" id="PTHR43201">
    <property type="entry name" value="ACYL-COA SYNTHETASE"/>
    <property type="match status" value="1"/>
</dbReference>
<dbReference type="Pfam" id="PF00501">
    <property type="entry name" value="AMP-binding"/>
    <property type="match status" value="1"/>
</dbReference>